<name>A0AAN7JFR1_9MYRT</name>
<dbReference type="InterPro" id="IPR035595">
    <property type="entry name" value="UDP_glycos_trans_CS"/>
</dbReference>
<dbReference type="CDD" id="cd03784">
    <property type="entry name" value="GT1_Gtf-like"/>
    <property type="match status" value="1"/>
</dbReference>
<gene>
    <name evidence="7" type="ORF">SAY87_024865</name>
</gene>
<evidence type="ECO:0000256" key="6">
    <source>
        <dbReference type="SAM" id="MobiDB-lite"/>
    </source>
</evidence>
<dbReference type="EC" id="2.4.1.-" evidence="5"/>
<evidence type="ECO:0000256" key="5">
    <source>
        <dbReference type="RuleBase" id="RU362057"/>
    </source>
</evidence>
<evidence type="ECO:0000313" key="7">
    <source>
        <dbReference type="EMBL" id="KAK4741277.1"/>
    </source>
</evidence>
<comment type="similarity">
    <text evidence="1 4">Belongs to the UDP-glycosyltransferase family.</text>
</comment>
<evidence type="ECO:0000256" key="4">
    <source>
        <dbReference type="RuleBase" id="RU003718"/>
    </source>
</evidence>
<evidence type="ECO:0000256" key="1">
    <source>
        <dbReference type="ARBA" id="ARBA00009995"/>
    </source>
</evidence>
<accession>A0AAN7JFR1</accession>
<dbReference type="Proteomes" id="UP001345219">
    <property type="component" value="Chromosome 19"/>
</dbReference>
<reference evidence="7 8" key="1">
    <citation type="journal article" date="2023" name="Hortic Res">
        <title>Pangenome of water caltrop reveals structural variations and asymmetric subgenome divergence after allopolyploidization.</title>
        <authorList>
            <person name="Zhang X."/>
            <person name="Chen Y."/>
            <person name="Wang L."/>
            <person name="Yuan Y."/>
            <person name="Fang M."/>
            <person name="Shi L."/>
            <person name="Lu R."/>
            <person name="Comes H.P."/>
            <person name="Ma Y."/>
            <person name="Chen Y."/>
            <person name="Huang G."/>
            <person name="Zhou Y."/>
            <person name="Zheng Z."/>
            <person name="Qiu Y."/>
        </authorList>
    </citation>
    <scope>NUCLEOTIDE SEQUENCE [LARGE SCALE GENOMIC DNA]</scope>
    <source>
        <tissue evidence="7">Roots</tissue>
    </source>
</reference>
<dbReference type="PANTHER" id="PTHR48047:SF197">
    <property type="entry name" value="SCOPOLETIN GLUCOSYLTRANSFERASE-LIKE"/>
    <property type="match status" value="1"/>
</dbReference>
<organism evidence="7 8">
    <name type="scientific">Trapa incisa</name>
    <dbReference type="NCBI Taxonomy" id="236973"/>
    <lineage>
        <taxon>Eukaryota</taxon>
        <taxon>Viridiplantae</taxon>
        <taxon>Streptophyta</taxon>
        <taxon>Embryophyta</taxon>
        <taxon>Tracheophyta</taxon>
        <taxon>Spermatophyta</taxon>
        <taxon>Magnoliopsida</taxon>
        <taxon>eudicotyledons</taxon>
        <taxon>Gunneridae</taxon>
        <taxon>Pentapetalae</taxon>
        <taxon>rosids</taxon>
        <taxon>malvids</taxon>
        <taxon>Myrtales</taxon>
        <taxon>Lythraceae</taxon>
        <taxon>Trapa</taxon>
    </lineage>
</organism>
<comment type="caution">
    <text evidence="7">The sequence shown here is derived from an EMBL/GenBank/DDBJ whole genome shotgun (WGS) entry which is preliminary data.</text>
</comment>
<dbReference type="Pfam" id="PF00201">
    <property type="entry name" value="UDPGT"/>
    <property type="match status" value="1"/>
</dbReference>
<evidence type="ECO:0000313" key="8">
    <source>
        <dbReference type="Proteomes" id="UP001345219"/>
    </source>
</evidence>
<dbReference type="PANTHER" id="PTHR48047">
    <property type="entry name" value="GLYCOSYLTRANSFERASE"/>
    <property type="match status" value="1"/>
</dbReference>
<dbReference type="GO" id="GO:0035251">
    <property type="term" value="F:UDP-glucosyltransferase activity"/>
    <property type="evidence" value="ECO:0007669"/>
    <property type="project" value="TreeGrafter"/>
</dbReference>
<evidence type="ECO:0000256" key="3">
    <source>
        <dbReference type="ARBA" id="ARBA00022679"/>
    </source>
</evidence>
<keyword evidence="8" id="KW-1185">Reference proteome</keyword>
<proteinExistence type="inferred from homology"/>
<dbReference type="EMBL" id="JAXIOK010000024">
    <property type="protein sequence ID" value="KAK4741277.1"/>
    <property type="molecule type" value="Genomic_DNA"/>
</dbReference>
<evidence type="ECO:0000256" key="2">
    <source>
        <dbReference type="ARBA" id="ARBA00022676"/>
    </source>
</evidence>
<dbReference type="AlphaFoldDB" id="A0AAN7JFR1"/>
<dbReference type="SUPFAM" id="SSF53756">
    <property type="entry name" value="UDP-Glycosyltransferase/glycogen phosphorylase"/>
    <property type="match status" value="1"/>
</dbReference>
<dbReference type="Gene3D" id="3.40.50.2000">
    <property type="entry name" value="Glycogen Phosphorylase B"/>
    <property type="match status" value="2"/>
</dbReference>
<protein>
    <recommendedName>
        <fullName evidence="5">Glycosyltransferase</fullName>
        <ecNumber evidence="5">2.4.1.-</ecNumber>
    </recommendedName>
</protein>
<keyword evidence="3 4" id="KW-0808">Transferase</keyword>
<sequence>MPSSVVFVVTGSGQGHVHPCMELCRHLGSRDYHTTLVVPSSLSSAIPSSFSSHPFVSIAQITVPAGPPMPPSGPVAHQQAHQDLLAHLSAHSCDPSLPPALCAIVDFQLGWTKECFGKFQIPVISFFTFGACAAAMELGAWRAQASDLGPGESRPIVGLPEEMAVTYWDLKRKPMGPPRGSGAVSGGKHPGGPPRPGDMPPWVPQVEGPVGMMFNTCDDLERPFLEYMEAQMGMPAWGVGPLLPEQYWRSSDSLVRDGAVRQHTRHSNYSEEEVIQWLDRKPQRSVLYVAFGSEVGPAVEEYPELVAALEESSHPFIWAVQSKPGQPRYFPEGLDARVGDRGLVIDGWAPQLLILSHPSTGGFLSHCGWNSTAEAVGLGVPLLAWPIRGDQHYNAKLVVSHLRVGHRVADDLSENVKKGDILRGIEKLMGDEEAHGRAARLKARFAGGFPASSAAALDAFQGYVISQKKG</sequence>
<feature type="region of interest" description="Disordered" evidence="6">
    <location>
        <begin position="174"/>
        <end position="198"/>
    </location>
</feature>
<dbReference type="InterPro" id="IPR002213">
    <property type="entry name" value="UDP_glucos_trans"/>
</dbReference>
<keyword evidence="2 4" id="KW-0328">Glycosyltransferase</keyword>
<dbReference type="FunFam" id="3.40.50.2000:FF:000060">
    <property type="entry name" value="Glycosyltransferase"/>
    <property type="match status" value="1"/>
</dbReference>
<dbReference type="PROSITE" id="PS00375">
    <property type="entry name" value="UDPGT"/>
    <property type="match status" value="1"/>
</dbReference>